<sequence length="67" mass="7420">MRRLMSSPTIMPVSSVYEAISFMTCHMQASVSSTLSRSDHSVNLSSKSSLKTPSSLNNCPTQHLREF</sequence>
<feature type="region of interest" description="Disordered" evidence="1">
    <location>
        <begin position="36"/>
        <end position="67"/>
    </location>
</feature>
<dbReference type="AlphaFoldDB" id="W9ZU86"/>
<evidence type="ECO:0000313" key="2">
    <source>
        <dbReference type="EMBL" id="EXK24651.1"/>
    </source>
</evidence>
<name>W9ZU86_FUSOX</name>
<organism evidence="2">
    <name type="scientific">Fusarium oxysporum f. sp. melonis 26406</name>
    <dbReference type="NCBI Taxonomy" id="1089452"/>
    <lineage>
        <taxon>Eukaryota</taxon>
        <taxon>Fungi</taxon>
        <taxon>Dikarya</taxon>
        <taxon>Ascomycota</taxon>
        <taxon>Pezizomycotina</taxon>
        <taxon>Sordariomycetes</taxon>
        <taxon>Hypocreomycetidae</taxon>
        <taxon>Hypocreales</taxon>
        <taxon>Nectriaceae</taxon>
        <taxon>Fusarium</taxon>
        <taxon>Fusarium oxysporum species complex</taxon>
    </lineage>
</organism>
<proteinExistence type="predicted"/>
<accession>W9ZU86</accession>
<evidence type="ECO:0000256" key="1">
    <source>
        <dbReference type="SAM" id="MobiDB-lite"/>
    </source>
</evidence>
<dbReference type="HOGENOM" id="CLU_2812442_0_0_1"/>
<reference evidence="2" key="1">
    <citation type="submission" date="2012-04" db="EMBL/GenBank/DDBJ databases">
        <title>The Genome Sequence of Fusarium oxysporum melonis.</title>
        <authorList>
            <consortium name="The Broad Institute Genome Sequencing Platform"/>
            <person name="Ma L.-J."/>
            <person name="Gale L.R."/>
            <person name="Schwartz D.C."/>
            <person name="Zhou S."/>
            <person name="Corby-Kistler H."/>
            <person name="Young S.K."/>
            <person name="Zeng Q."/>
            <person name="Gargeya S."/>
            <person name="Fitzgerald M."/>
            <person name="Haas B."/>
            <person name="Abouelleil A."/>
            <person name="Alvarado L."/>
            <person name="Arachchi H.M."/>
            <person name="Berlin A."/>
            <person name="Brown A."/>
            <person name="Chapman S.B."/>
            <person name="Chen Z."/>
            <person name="Dunbar C."/>
            <person name="Freedman E."/>
            <person name="Gearin G."/>
            <person name="Goldberg J."/>
            <person name="Griggs A."/>
            <person name="Gujja S."/>
            <person name="Heiman D."/>
            <person name="Howarth C."/>
            <person name="Larson L."/>
            <person name="Lui A."/>
            <person name="MacDonald P.J.P."/>
            <person name="Montmayeur A."/>
            <person name="Murphy C."/>
            <person name="Neiman D."/>
            <person name="Pearson M."/>
            <person name="Priest M."/>
            <person name="Roberts A."/>
            <person name="Saif S."/>
            <person name="Shea T."/>
            <person name="Shenoy N."/>
            <person name="Sisk P."/>
            <person name="Stolte C."/>
            <person name="Sykes S."/>
            <person name="Wortman J."/>
            <person name="Nusbaum C."/>
            <person name="Birren B."/>
        </authorList>
    </citation>
    <scope>NUCLEOTIDE SEQUENCE</scope>
    <source>
        <strain evidence="2">26406</strain>
    </source>
</reference>
<dbReference type="VEuPathDB" id="FungiDB:FOMG_18629"/>
<gene>
    <name evidence="2" type="ORF">FOMG_18629</name>
</gene>
<protein>
    <submittedName>
        <fullName evidence="2">Uncharacterized protein</fullName>
    </submittedName>
</protein>
<feature type="compositionally biased region" description="Low complexity" evidence="1">
    <location>
        <begin position="43"/>
        <end position="58"/>
    </location>
</feature>
<dbReference type="EMBL" id="JH659465">
    <property type="protein sequence ID" value="EXK24651.1"/>
    <property type="molecule type" value="Genomic_DNA"/>
</dbReference>
<reference evidence="2" key="2">
    <citation type="submission" date="2012-05" db="EMBL/GenBank/DDBJ databases">
        <title>Annotation of the Genome Sequence of Fusarium oxysporum f. sp. melonis 26406.</title>
        <authorList>
            <consortium name="The Broad Institute Genomics Platform"/>
            <person name="Ma L.-J."/>
            <person name="Corby-Kistler H."/>
            <person name="Broz K."/>
            <person name="Gale L.R."/>
            <person name="Jonkers W."/>
            <person name="O'Donnell K."/>
            <person name="Ploetz R."/>
            <person name="Steinberg C."/>
            <person name="Schwartz D.C."/>
            <person name="VanEtten H."/>
            <person name="Zhou S."/>
            <person name="Young S.K."/>
            <person name="Zeng Q."/>
            <person name="Gargeya S."/>
            <person name="Fitzgerald M."/>
            <person name="Abouelleil A."/>
            <person name="Alvarado L."/>
            <person name="Chapman S.B."/>
            <person name="Gainer-Dewar J."/>
            <person name="Goldberg J."/>
            <person name="Griggs A."/>
            <person name="Gujja S."/>
            <person name="Hansen M."/>
            <person name="Howarth C."/>
            <person name="Imamovic A."/>
            <person name="Ireland A."/>
            <person name="Larimer J."/>
            <person name="McCowan C."/>
            <person name="Murphy C."/>
            <person name="Pearson M."/>
            <person name="Poon T.W."/>
            <person name="Priest M."/>
            <person name="Roberts A."/>
            <person name="Saif S."/>
            <person name="Shea T."/>
            <person name="Sykes S."/>
            <person name="Wortman J."/>
            <person name="Nusbaum C."/>
            <person name="Birren B."/>
        </authorList>
    </citation>
    <scope>NUCLEOTIDE SEQUENCE</scope>
    <source>
        <strain evidence="2">26406</strain>
    </source>
</reference>
<dbReference type="Proteomes" id="UP000030703">
    <property type="component" value="Unassembled WGS sequence"/>
</dbReference>